<dbReference type="EnsemblPlants" id="KQK12544">
    <property type="protein sequence ID" value="KQK12544"/>
    <property type="gene ID" value="BRADI_1g04410v3"/>
</dbReference>
<reference evidence="6" key="3">
    <citation type="submission" date="2018-08" db="UniProtKB">
        <authorList>
            <consortium name="EnsemblPlants"/>
        </authorList>
    </citation>
    <scope>IDENTIFICATION</scope>
    <source>
        <strain evidence="6">cv. Bd21</strain>
    </source>
</reference>
<keyword evidence="4" id="KW-0732">Signal</keyword>
<dbReference type="OrthoDB" id="644695at2759"/>
<reference evidence="5" key="2">
    <citation type="submission" date="2017-06" db="EMBL/GenBank/DDBJ databases">
        <title>WGS assembly of Brachypodium distachyon.</title>
        <authorList>
            <consortium name="The International Brachypodium Initiative"/>
            <person name="Lucas S."/>
            <person name="Harmon-Smith M."/>
            <person name="Lail K."/>
            <person name="Tice H."/>
            <person name="Grimwood J."/>
            <person name="Bruce D."/>
            <person name="Barry K."/>
            <person name="Shu S."/>
            <person name="Lindquist E."/>
            <person name="Wang M."/>
            <person name="Pitluck S."/>
            <person name="Vogel J.P."/>
            <person name="Garvin D.F."/>
            <person name="Mockler T.C."/>
            <person name="Schmutz J."/>
            <person name="Rokhsar D."/>
            <person name="Bevan M.W."/>
        </authorList>
    </citation>
    <scope>NUCLEOTIDE SEQUENCE</scope>
    <source>
        <strain evidence="5">Bd21</strain>
    </source>
</reference>
<dbReference type="InterPro" id="IPR044859">
    <property type="entry name" value="Allene_oxi_cyc_Dirigent"/>
</dbReference>
<dbReference type="Pfam" id="PF03018">
    <property type="entry name" value="Dirigent"/>
    <property type="match status" value="1"/>
</dbReference>
<dbReference type="eggNOG" id="ENOG502RXRA">
    <property type="taxonomic scope" value="Eukaryota"/>
</dbReference>
<comment type="subunit">
    <text evidence="2 4">Homodimer.</text>
</comment>
<dbReference type="Gramene" id="KQK12544">
    <property type="protein sequence ID" value="KQK12544"/>
    <property type="gene ID" value="BRADI_1g04410v3"/>
</dbReference>
<accession>I1GLT4</accession>
<dbReference type="OMA" id="MYRIQEM"/>
<comment type="function">
    <text evidence="4">Dirigent proteins impart stereoselectivity on the phenoxy radical-coupling reaction, yielding optically active lignans from two molecules of coniferyl alcohol in the biosynthesis of lignans, flavonolignans, and alkaloids and thus plays a central role in plant secondary metabolism.</text>
</comment>
<protein>
    <recommendedName>
        <fullName evidence="4">Dirigent protein</fullName>
    </recommendedName>
</protein>
<evidence type="ECO:0000256" key="3">
    <source>
        <dbReference type="ARBA" id="ARBA00022525"/>
    </source>
</evidence>
<dbReference type="RefSeq" id="XP_010229441.1">
    <property type="nucleotide sequence ID" value="XM_010231139.1"/>
</dbReference>
<sequence length="180" mass="19821">MRTPALLLLVLVAFQRATATDTDYPLGPEKVTNLHFFMHDTLSGKDPSAVLVARAAGANYTPRPDNLFPFSSVYVFNDVLTEGRERSSRVVGNAHGTYIVTAKNEKTILMAVDYQLADYQNSSFAVFTRNPVGVDGRELTVVGGHGAFRMARGFAILPSHYLNTENGDAILEYNVTLFHH</sequence>
<dbReference type="PANTHER" id="PTHR21495">
    <property type="entry name" value="NUCLEOPORIN-RELATED"/>
    <property type="match status" value="1"/>
</dbReference>
<keyword evidence="3 4" id="KW-0964">Secreted</keyword>
<dbReference type="KEGG" id="bdi:100845335"/>
<dbReference type="GO" id="GO:0048046">
    <property type="term" value="C:apoplast"/>
    <property type="evidence" value="ECO:0007669"/>
    <property type="project" value="UniProtKB-SubCell"/>
</dbReference>
<comment type="similarity">
    <text evidence="1 4">Belongs to the plant dirigent protein family.</text>
</comment>
<evidence type="ECO:0000313" key="7">
    <source>
        <dbReference type="Proteomes" id="UP000008810"/>
    </source>
</evidence>
<comment type="subcellular location">
    <subcellularLocation>
        <location evidence="4">Secreted</location>
        <location evidence="4">Extracellular space</location>
        <location evidence="4">Apoplast</location>
    </subcellularLocation>
</comment>
<dbReference type="Gene3D" id="2.40.480.10">
    <property type="entry name" value="Allene oxide cyclase-like"/>
    <property type="match status" value="1"/>
</dbReference>
<evidence type="ECO:0000256" key="1">
    <source>
        <dbReference type="ARBA" id="ARBA00010746"/>
    </source>
</evidence>
<gene>
    <name evidence="6" type="primary">LOC100845335</name>
    <name evidence="5" type="ORF">BRADI_1g04410v3</name>
</gene>
<evidence type="ECO:0000313" key="5">
    <source>
        <dbReference type="EMBL" id="KQK12544.1"/>
    </source>
</evidence>
<feature type="signal peptide" evidence="4">
    <location>
        <begin position="1"/>
        <end position="19"/>
    </location>
</feature>
<dbReference type="InterPro" id="IPR004265">
    <property type="entry name" value="Dirigent"/>
</dbReference>
<reference evidence="5 6" key="1">
    <citation type="journal article" date="2010" name="Nature">
        <title>Genome sequencing and analysis of the model grass Brachypodium distachyon.</title>
        <authorList>
            <consortium name="International Brachypodium Initiative"/>
        </authorList>
    </citation>
    <scope>NUCLEOTIDE SEQUENCE [LARGE SCALE GENOMIC DNA]</scope>
    <source>
        <strain evidence="5 6">Bd21</strain>
    </source>
</reference>
<keyword evidence="7" id="KW-1185">Reference proteome</keyword>
<feature type="chain" id="PRO_5013982576" description="Dirigent protein" evidence="4">
    <location>
        <begin position="20"/>
        <end position="180"/>
    </location>
</feature>
<keyword evidence="4" id="KW-0052">Apoplast</keyword>
<dbReference type="GeneID" id="100845335"/>
<dbReference type="GO" id="GO:0009699">
    <property type="term" value="P:phenylpropanoid biosynthetic process"/>
    <property type="evidence" value="ECO:0007669"/>
    <property type="project" value="UniProtKB-ARBA"/>
</dbReference>
<dbReference type="AlphaFoldDB" id="I1GLT4"/>
<evidence type="ECO:0000256" key="2">
    <source>
        <dbReference type="ARBA" id="ARBA00011738"/>
    </source>
</evidence>
<dbReference type="HOGENOM" id="CLU_087111_2_0_1"/>
<name>I1GLT4_BRADI</name>
<dbReference type="STRING" id="15368.I1GLT4"/>
<dbReference type="EMBL" id="CM000880">
    <property type="protein sequence ID" value="KQK12544.1"/>
    <property type="molecule type" value="Genomic_DNA"/>
</dbReference>
<dbReference type="Proteomes" id="UP000008810">
    <property type="component" value="Chromosome 1"/>
</dbReference>
<evidence type="ECO:0000313" key="6">
    <source>
        <dbReference type="EnsemblPlants" id="KQK12544"/>
    </source>
</evidence>
<evidence type="ECO:0000256" key="4">
    <source>
        <dbReference type="RuleBase" id="RU363099"/>
    </source>
</evidence>
<organism evidence="5">
    <name type="scientific">Brachypodium distachyon</name>
    <name type="common">Purple false brome</name>
    <name type="synonym">Trachynia distachya</name>
    <dbReference type="NCBI Taxonomy" id="15368"/>
    <lineage>
        <taxon>Eukaryota</taxon>
        <taxon>Viridiplantae</taxon>
        <taxon>Streptophyta</taxon>
        <taxon>Embryophyta</taxon>
        <taxon>Tracheophyta</taxon>
        <taxon>Spermatophyta</taxon>
        <taxon>Magnoliopsida</taxon>
        <taxon>Liliopsida</taxon>
        <taxon>Poales</taxon>
        <taxon>Poaceae</taxon>
        <taxon>BOP clade</taxon>
        <taxon>Pooideae</taxon>
        <taxon>Stipodae</taxon>
        <taxon>Brachypodieae</taxon>
        <taxon>Brachypodium</taxon>
    </lineage>
</organism>
<proteinExistence type="inferred from homology"/>